<feature type="domain" description="Glycosyltransferase subfamily 4-like N-terminal" evidence="3">
    <location>
        <begin position="16"/>
        <end position="189"/>
    </location>
</feature>
<dbReference type="CDD" id="cd03809">
    <property type="entry name" value="GT4_MtfB-like"/>
    <property type="match status" value="1"/>
</dbReference>
<gene>
    <name evidence="4" type="ORF">A2994_02915</name>
</gene>
<reference evidence="4 5" key="1">
    <citation type="journal article" date="2016" name="Nat. Commun.">
        <title>Thousands of microbial genomes shed light on interconnected biogeochemical processes in an aquifer system.</title>
        <authorList>
            <person name="Anantharaman K."/>
            <person name="Brown C.T."/>
            <person name="Hug L.A."/>
            <person name="Sharon I."/>
            <person name="Castelle C.J."/>
            <person name="Probst A.J."/>
            <person name="Thomas B.C."/>
            <person name="Singh A."/>
            <person name="Wilkins M.J."/>
            <person name="Karaoz U."/>
            <person name="Brodie E.L."/>
            <person name="Williams K.H."/>
            <person name="Hubbard S.S."/>
            <person name="Banfield J.F."/>
        </authorList>
    </citation>
    <scope>NUCLEOTIDE SEQUENCE [LARGE SCALE GENOMIC DNA]</scope>
</reference>
<feature type="domain" description="Glycosyl transferase family 1" evidence="2">
    <location>
        <begin position="203"/>
        <end position="366"/>
    </location>
</feature>
<protein>
    <recommendedName>
        <fullName evidence="6">Glycosyl transferase family 1</fullName>
    </recommendedName>
</protein>
<dbReference type="GO" id="GO:0016757">
    <property type="term" value="F:glycosyltransferase activity"/>
    <property type="evidence" value="ECO:0007669"/>
    <property type="project" value="InterPro"/>
</dbReference>
<evidence type="ECO:0000259" key="3">
    <source>
        <dbReference type="Pfam" id="PF13439"/>
    </source>
</evidence>
<dbReference type="Pfam" id="PF13439">
    <property type="entry name" value="Glyco_transf_4"/>
    <property type="match status" value="1"/>
</dbReference>
<dbReference type="EMBL" id="METE01000001">
    <property type="protein sequence ID" value="OGB85682.1"/>
    <property type="molecule type" value="Genomic_DNA"/>
</dbReference>
<dbReference type="FunFam" id="3.40.50.2000:FF:000119">
    <property type="entry name" value="Glycosyl transferase group 1"/>
    <property type="match status" value="1"/>
</dbReference>
<dbReference type="PANTHER" id="PTHR46401">
    <property type="entry name" value="GLYCOSYLTRANSFERASE WBBK-RELATED"/>
    <property type="match status" value="1"/>
</dbReference>
<sequence>MRIGVDMRGLLTGKRSGVEQYTLKILENLLSLDRHNTYVLFYVSYRDLDERFKKLLAEAPFLKQSNVEVKTLQWINFPLLLHAVWKPLDWPKADKICNGLDLMWLPFPRLLPVSKSCRLVITFHDLIPEIFPQFYTWQSRLWHWQMSYPYLARRADKIIAVSQNTKDDLIRIYGVDAKKIQVVYEGVEESYFQTPSVNSRQNVRRKFKIGQDFIYYVGSLEPRKNLPMVIRGFAYLKTQPQFDKIKLVISGGKSWLADSIYEEVSNLKLKKSVVFTGPVTEMEKIALLYQARAFAFPSLYEGFGLPVIEAFAAGCPVITSNVSALPEVADGAAALIDPQDQDGFNRALEKILTHSSYPHNLITKGKLQAKKFSWAKAANQTLNVFLNGPRREI</sequence>
<dbReference type="Proteomes" id="UP000179010">
    <property type="component" value="Unassembled WGS sequence"/>
</dbReference>
<dbReference type="PANTHER" id="PTHR46401:SF2">
    <property type="entry name" value="GLYCOSYLTRANSFERASE WBBK-RELATED"/>
    <property type="match status" value="1"/>
</dbReference>
<dbReference type="SUPFAM" id="SSF53756">
    <property type="entry name" value="UDP-Glycosyltransferase/glycogen phosphorylase"/>
    <property type="match status" value="1"/>
</dbReference>
<dbReference type="InterPro" id="IPR028098">
    <property type="entry name" value="Glyco_trans_4-like_N"/>
</dbReference>
<proteinExistence type="predicted"/>
<dbReference type="InterPro" id="IPR001296">
    <property type="entry name" value="Glyco_trans_1"/>
</dbReference>
<evidence type="ECO:0008006" key="6">
    <source>
        <dbReference type="Google" id="ProtNLM"/>
    </source>
</evidence>
<evidence type="ECO:0000256" key="1">
    <source>
        <dbReference type="ARBA" id="ARBA00022679"/>
    </source>
</evidence>
<evidence type="ECO:0000313" key="4">
    <source>
        <dbReference type="EMBL" id="OGB85682.1"/>
    </source>
</evidence>
<keyword evidence="1" id="KW-0808">Transferase</keyword>
<accession>A0A1F4PRL2</accession>
<name>A0A1F4PRL2_UNCK3</name>
<evidence type="ECO:0000313" key="5">
    <source>
        <dbReference type="Proteomes" id="UP000179010"/>
    </source>
</evidence>
<organism evidence="4 5">
    <name type="scientific">candidate division Kazan bacterium RIFCSPLOWO2_01_FULL_48_13</name>
    <dbReference type="NCBI Taxonomy" id="1798539"/>
    <lineage>
        <taxon>Bacteria</taxon>
        <taxon>Bacteria division Kazan-3B-28</taxon>
    </lineage>
</organism>
<dbReference type="AlphaFoldDB" id="A0A1F4PRL2"/>
<dbReference type="Gene3D" id="3.40.50.2000">
    <property type="entry name" value="Glycogen Phosphorylase B"/>
    <property type="match status" value="2"/>
</dbReference>
<dbReference type="Pfam" id="PF00534">
    <property type="entry name" value="Glycos_transf_1"/>
    <property type="match status" value="1"/>
</dbReference>
<comment type="caution">
    <text evidence="4">The sequence shown here is derived from an EMBL/GenBank/DDBJ whole genome shotgun (WGS) entry which is preliminary data.</text>
</comment>
<dbReference type="STRING" id="1798539.A2994_02915"/>
<evidence type="ECO:0000259" key="2">
    <source>
        <dbReference type="Pfam" id="PF00534"/>
    </source>
</evidence>
<dbReference type="GO" id="GO:0009103">
    <property type="term" value="P:lipopolysaccharide biosynthetic process"/>
    <property type="evidence" value="ECO:0007669"/>
    <property type="project" value="TreeGrafter"/>
</dbReference>